<dbReference type="Gene3D" id="3.30.1600.10">
    <property type="entry name" value="SIR2/SIRT2 'Small Domain"/>
    <property type="match status" value="1"/>
</dbReference>
<dbReference type="InterPro" id="IPR029035">
    <property type="entry name" value="DHS-like_NAD/FAD-binding_dom"/>
</dbReference>
<feature type="binding site" evidence="4">
    <location>
        <position position="126"/>
    </location>
    <ligand>
        <name>Zn(2+)</name>
        <dbReference type="ChEBI" id="CHEBI:29105"/>
    </ligand>
</feature>
<evidence type="ECO:0000256" key="2">
    <source>
        <dbReference type="ARBA" id="ARBA00022679"/>
    </source>
</evidence>
<feature type="binding site" evidence="4">
    <location>
        <position position="154"/>
    </location>
    <ligand>
        <name>Zn(2+)</name>
        <dbReference type="ChEBI" id="CHEBI:29105"/>
    </ligand>
</feature>
<sequence length="256" mass="28377">MPDRSSLGEYLANSRYILVLIGAGVSSPSGIPTYRGDSASGRDNADFATPAAFAQRPAELFEYYADRRSMAGAALPNSAHFALARLAREKEHFLAITQNIDGLSQRAGHSKSKLVELHGSLFGVRCTKPACDYVIADTTSMKDQEYRQLSKLNCPKCRLGILRPDVTWFGERLRQDCLDSIDRWLLSVPRVDLMLVVGTSCNVFPAAEYIHTARRKGAYVAHFNIARDDEWIEPGDWYVPGDVATTLPRIVSECCT</sequence>
<comment type="caution">
    <text evidence="6">The sequence shown here is derived from an EMBL/GenBank/DDBJ whole genome shotgun (WGS) entry which is preliminary data.</text>
</comment>
<dbReference type="AlphaFoldDB" id="A0A139H7Z4"/>
<feature type="binding site" evidence="4">
    <location>
        <position position="157"/>
    </location>
    <ligand>
        <name>Zn(2+)</name>
        <dbReference type="ChEBI" id="CHEBI:29105"/>
    </ligand>
</feature>
<dbReference type="Gene3D" id="3.40.50.1220">
    <property type="entry name" value="TPP-binding domain"/>
    <property type="match status" value="1"/>
</dbReference>
<keyword evidence="4" id="KW-0479">Metal-binding</keyword>
<proteinExistence type="inferred from homology"/>
<accession>A0A139H7Z4</accession>
<dbReference type="Proteomes" id="UP000073492">
    <property type="component" value="Unassembled WGS sequence"/>
</dbReference>
<dbReference type="InterPro" id="IPR026590">
    <property type="entry name" value="Ssirtuin_cat_dom"/>
</dbReference>
<comment type="similarity">
    <text evidence="1">Belongs to the sirtuin family. Class I subfamily.</text>
</comment>
<dbReference type="InterPro" id="IPR026591">
    <property type="entry name" value="Sirtuin_cat_small_dom_sf"/>
</dbReference>
<keyword evidence="4" id="KW-0862">Zinc</keyword>
<dbReference type="InterPro" id="IPR050134">
    <property type="entry name" value="NAD-dep_sirtuin_deacylases"/>
</dbReference>
<reference evidence="6 7" key="1">
    <citation type="submission" date="2015-07" db="EMBL/GenBank/DDBJ databases">
        <title>Comparative genomics of the Sigatoka disease complex on banana suggests a link between parallel evolutionary changes in Pseudocercospora fijiensis and Pseudocercospora eumusae and increased virulence on the banana host.</title>
        <authorList>
            <person name="Chang T.-C."/>
            <person name="Salvucci A."/>
            <person name="Crous P.W."/>
            <person name="Stergiopoulos I."/>
        </authorList>
    </citation>
    <scope>NUCLEOTIDE SEQUENCE [LARGE SCALE GENOMIC DNA]</scope>
    <source>
        <strain evidence="6 7">CBS 116634</strain>
    </source>
</reference>
<dbReference type="GO" id="GO:0046872">
    <property type="term" value="F:metal ion binding"/>
    <property type="evidence" value="ECO:0007669"/>
    <property type="project" value="UniProtKB-KW"/>
</dbReference>
<evidence type="ECO:0000259" key="5">
    <source>
        <dbReference type="PROSITE" id="PS50305"/>
    </source>
</evidence>
<dbReference type="PROSITE" id="PS50305">
    <property type="entry name" value="SIRTUIN"/>
    <property type="match status" value="1"/>
</dbReference>
<evidence type="ECO:0000256" key="3">
    <source>
        <dbReference type="ARBA" id="ARBA00023027"/>
    </source>
</evidence>
<dbReference type="GO" id="GO:0017136">
    <property type="term" value="F:histone deacetylase activity, NAD-dependent"/>
    <property type="evidence" value="ECO:0007669"/>
    <property type="project" value="TreeGrafter"/>
</dbReference>
<dbReference type="PANTHER" id="PTHR11085">
    <property type="entry name" value="NAD-DEPENDENT PROTEIN DEACYLASE SIRTUIN-5, MITOCHONDRIAL-RELATED"/>
    <property type="match status" value="1"/>
</dbReference>
<dbReference type="InterPro" id="IPR003000">
    <property type="entry name" value="Sirtuin"/>
</dbReference>
<evidence type="ECO:0000256" key="1">
    <source>
        <dbReference type="ARBA" id="ARBA00006924"/>
    </source>
</evidence>
<evidence type="ECO:0000313" key="6">
    <source>
        <dbReference type="EMBL" id="KXS98542.1"/>
    </source>
</evidence>
<dbReference type="PANTHER" id="PTHR11085:SF10">
    <property type="entry name" value="NAD-DEPENDENT PROTEIN DEACYLASE SIRTUIN-5, MITOCHONDRIAL-RELATED"/>
    <property type="match status" value="1"/>
</dbReference>
<keyword evidence="3" id="KW-0520">NAD</keyword>
<feature type="domain" description="Deacetylase sirtuin-type" evidence="5">
    <location>
        <begin position="1"/>
        <end position="256"/>
    </location>
</feature>
<name>A0A139H7Z4_9PEZI</name>
<evidence type="ECO:0000256" key="4">
    <source>
        <dbReference type="PROSITE-ProRule" id="PRU00236"/>
    </source>
</evidence>
<dbReference type="GO" id="GO:0005634">
    <property type="term" value="C:nucleus"/>
    <property type="evidence" value="ECO:0007669"/>
    <property type="project" value="TreeGrafter"/>
</dbReference>
<dbReference type="SUPFAM" id="SSF52467">
    <property type="entry name" value="DHS-like NAD/FAD-binding domain"/>
    <property type="match status" value="1"/>
</dbReference>
<keyword evidence="2" id="KW-0808">Transferase</keyword>
<dbReference type="EMBL" id="LFZO01000740">
    <property type="protein sequence ID" value="KXS98542.1"/>
    <property type="molecule type" value="Genomic_DNA"/>
</dbReference>
<organism evidence="6 7">
    <name type="scientific">Pseudocercospora musae</name>
    <dbReference type="NCBI Taxonomy" id="113226"/>
    <lineage>
        <taxon>Eukaryota</taxon>
        <taxon>Fungi</taxon>
        <taxon>Dikarya</taxon>
        <taxon>Ascomycota</taxon>
        <taxon>Pezizomycotina</taxon>
        <taxon>Dothideomycetes</taxon>
        <taxon>Dothideomycetidae</taxon>
        <taxon>Mycosphaerellales</taxon>
        <taxon>Mycosphaerellaceae</taxon>
        <taxon>Pseudocercospora</taxon>
    </lineage>
</organism>
<dbReference type="Pfam" id="PF02146">
    <property type="entry name" value="SIR2"/>
    <property type="match status" value="1"/>
</dbReference>
<evidence type="ECO:0000313" key="7">
    <source>
        <dbReference type="Proteomes" id="UP000073492"/>
    </source>
</evidence>
<gene>
    <name evidence="6" type="ORF">AC579_4793</name>
</gene>
<keyword evidence="7" id="KW-1185">Reference proteome</keyword>
<protein>
    <recommendedName>
        <fullName evidence="5">Deacetylase sirtuin-type domain-containing protein</fullName>
    </recommendedName>
</protein>
<feature type="active site" description="Proton acceptor" evidence="4">
    <location>
        <position position="118"/>
    </location>
</feature>
<dbReference type="GO" id="GO:0070403">
    <property type="term" value="F:NAD+ binding"/>
    <property type="evidence" value="ECO:0007669"/>
    <property type="project" value="InterPro"/>
</dbReference>
<feature type="binding site" evidence="4">
    <location>
        <position position="131"/>
    </location>
    <ligand>
        <name>Zn(2+)</name>
        <dbReference type="ChEBI" id="CHEBI:29105"/>
    </ligand>
</feature>